<protein>
    <submittedName>
        <fullName evidence="1">Uncharacterized protein</fullName>
    </submittedName>
</protein>
<dbReference type="EMBL" id="KN838649">
    <property type="protein sequence ID" value="KIJ99337.1"/>
    <property type="molecule type" value="Genomic_DNA"/>
</dbReference>
<dbReference type="HOGENOM" id="CLU_1061966_0_0_1"/>
<evidence type="ECO:0000313" key="2">
    <source>
        <dbReference type="Proteomes" id="UP000054477"/>
    </source>
</evidence>
<reference evidence="2" key="2">
    <citation type="submission" date="2015-01" db="EMBL/GenBank/DDBJ databases">
        <title>Evolutionary Origins and Diversification of the Mycorrhizal Mutualists.</title>
        <authorList>
            <consortium name="DOE Joint Genome Institute"/>
            <consortium name="Mycorrhizal Genomics Consortium"/>
            <person name="Kohler A."/>
            <person name="Kuo A."/>
            <person name="Nagy L.G."/>
            <person name="Floudas D."/>
            <person name="Copeland A."/>
            <person name="Barry K.W."/>
            <person name="Cichocki N."/>
            <person name="Veneault-Fourrey C."/>
            <person name="LaButti K."/>
            <person name="Lindquist E.A."/>
            <person name="Lipzen A."/>
            <person name="Lundell T."/>
            <person name="Morin E."/>
            <person name="Murat C."/>
            <person name="Riley R."/>
            <person name="Ohm R."/>
            <person name="Sun H."/>
            <person name="Tunlid A."/>
            <person name="Henrissat B."/>
            <person name="Grigoriev I.V."/>
            <person name="Hibbett D.S."/>
            <person name="Martin F."/>
        </authorList>
    </citation>
    <scope>NUCLEOTIDE SEQUENCE [LARGE SCALE GENOMIC DNA]</scope>
    <source>
        <strain evidence="2">LaAM-08-1</strain>
    </source>
</reference>
<dbReference type="AlphaFoldDB" id="A0A0C9XTT3"/>
<accession>A0A0C9XTT3</accession>
<proteinExistence type="predicted"/>
<sequence length="262" mass="30032">MGVLQGFDLHLVLQELAPMPLLKSFAFSDAYFHLESQNLSGLHKFLQVNSQQLEKLDILFYSYGGLSPGSIWFTQPCFQVPLPCLKCLTLRIPNHLDHVVGGIVECVHQYTNNLTYLDLGTGNFRLGDLKELTQGFANKSNFRKFAINALFLSPQLLHLLSHNLAHLKDLSITFRKVTHHEDEFHISYDSDPSQFYREMGIIVFPYTWTLRSLRLTSTSWHTGDLDIMIRRAVVRAFPLVVEFNGVSRREYTDSLLLSDGRK</sequence>
<organism evidence="1 2">
    <name type="scientific">Laccaria amethystina LaAM-08-1</name>
    <dbReference type="NCBI Taxonomy" id="1095629"/>
    <lineage>
        <taxon>Eukaryota</taxon>
        <taxon>Fungi</taxon>
        <taxon>Dikarya</taxon>
        <taxon>Basidiomycota</taxon>
        <taxon>Agaricomycotina</taxon>
        <taxon>Agaricomycetes</taxon>
        <taxon>Agaricomycetidae</taxon>
        <taxon>Agaricales</taxon>
        <taxon>Agaricineae</taxon>
        <taxon>Hydnangiaceae</taxon>
        <taxon>Laccaria</taxon>
    </lineage>
</organism>
<keyword evidence="2" id="KW-1185">Reference proteome</keyword>
<name>A0A0C9XTT3_9AGAR</name>
<dbReference type="SUPFAM" id="SSF52047">
    <property type="entry name" value="RNI-like"/>
    <property type="match status" value="1"/>
</dbReference>
<dbReference type="OrthoDB" id="3039255at2759"/>
<dbReference type="Proteomes" id="UP000054477">
    <property type="component" value="Unassembled WGS sequence"/>
</dbReference>
<gene>
    <name evidence="1" type="ORF">K443DRAFT_8509</name>
</gene>
<evidence type="ECO:0000313" key="1">
    <source>
        <dbReference type="EMBL" id="KIJ99337.1"/>
    </source>
</evidence>
<reference evidence="1 2" key="1">
    <citation type="submission" date="2014-04" db="EMBL/GenBank/DDBJ databases">
        <authorList>
            <consortium name="DOE Joint Genome Institute"/>
            <person name="Kuo A."/>
            <person name="Kohler A."/>
            <person name="Nagy L.G."/>
            <person name="Floudas D."/>
            <person name="Copeland A."/>
            <person name="Barry K.W."/>
            <person name="Cichocki N."/>
            <person name="Veneault-Fourrey C."/>
            <person name="LaButti K."/>
            <person name="Lindquist E.A."/>
            <person name="Lipzen A."/>
            <person name="Lundell T."/>
            <person name="Morin E."/>
            <person name="Murat C."/>
            <person name="Sun H."/>
            <person name="Tunlid A."/>
            <person name="Henrissat B."/>
            <person name="Grigoriev I.V."/>
            <person name="Hibbett D.S."/>
            <person name="Martin F."/>
            <person name="Nordberg H.P."/>
            <person name="Cantor M.N."/>
            <person name="Hua S.X."/>
        </authorList>
    </citation>
    <scope>NUCLEOTIDE SEQUENCE [LARGE SCALE GENOMIC DNA]</scope>
    <source>
        <strain evidence="1 2">LaAM-08-1</strain>
    </source>
</reference>